<proteinExistence type="predicted"/>
<accession>A0A834TLA2</accession>
<organism evidence="2 3">
    <name type="scientific">Senna tora</name>
    <dbReference type="NCBI Taxonomy" id="362788"/>
    <lineage>
        <taxon>Eukaryota</taxon>
        <taxon>Viridiplantae</taxon>
        <taxon>Streptophyta</taxon>
        <taxon>Embryophyta</taxon>
        <taxon>Tracheophyta</taxon>
        <taxon>Spermatophyta</taxon>
        <taxon>Magnoliopsida</taxon>
        <taxon>eudicotyledons</taxon>
        <taxon>Gunneridae</taxon>
        <taxon>Pentapetalae</taxon>
        <taxon>rosids</taxon>
        <taxon>fabids</taxon>
        <taxon>Fabales</taxon>
        <taxon>Fabaceae</taxon>
        <taxon>Caesalpinioideae</taxon>
        <taxon>Cassia clade</taxon>
        <taxon>Senna</taxon>
    </lineage>
</organism>
<protein>
    <submittedName>
        <fullName evidence="2">Ribonuclease H</fullName>
    </submittedName>
</protein>
<feature type="domain" description="Reverse transcriptase" evidence="1">
    <location>
        <begin position="1"/>
        <end position="146"/>
    </location>
</feature>
<evidence type="ECO:0000259" key="1">
    <source>
        <dbReference type="PROSITE" id="PS50878"/>
    </source>
</evidence>
<dbReference type="PANTHER" id="PTHR31635:SF196">
    <property type="entry name" value="REVERSE TRANSCRIPTASE DOMAIN-CONTAINING PROTEIN-RELATED"/>
    <property type="match status" value="1"/>
</dbReference>
<dbReference type="OrthoDB" id="410381at2759"/>
<sequence length="364" mass="41240">MLMQCVTTTSMRVKINGEMTEWFLPRVGLRQGDPLSPSLYVMCANVLSNHLITAQNYRSIQGIKIARGAPSINHLMYADDILLFFRADKSTCDTVNKLLNQFGELAGLWMNNQKSETAHGCDAAKTEEHIFKDCQFAKRVWFASRLNLRSDDINALSMSDWITQNISNLSKTSSPQHKEIVMLLLSICWSLYTQRNQLIFQQGKADVTKCLNRAYKIVDEIVGIDIIQRQDHFFNLEVPMKQRGDGSRTTEHNAGGIVLTCSWKKDSSTRRKVFDIFHQLEGNQKLLCSMVTEDDQDDCLALLRSVRLFLEDYGRDQMGPITFNIPSKNIITHLNHRPIAHISIVTTTSSPKVFLPTGLLGGIL</sequence>
<dbReference type="SUPFAM" id="SSF56672">
    <property type="entry name" value="DNA/RNA polymerases"/>
    <property type="match status" value="1"/>
</dbReference>
<keyword evidence="3" id="KW-1185">Reference proteome</keyword>
<name>A0A834TLA2_9FABA</name>
<dbReference type="EMBL" id="JAAIUW010000007">
    <property type="protein sequence ID" value="KAF7823905.1"/>
    <property type="molecule type" value="Genomic_DNA"/>
</dbReference>
<dbReference type="InterPro" id="IPR000477">
    <property type="entry name" value="RT_dom"/>
</dbReference>
<dbReference type="AlphaFoldDB" id="A0A834TLA2"/>
<dbReference type="InterPro" id="IPR043502">
    <property type="entry name" value="DNA/RNA_pol_sf"/>
</dbReference>
<dbReference type="Pfam" id="PF00078">
    <property type="entry name" value="RVT_1"/>
    <property type="match status" value="1"/>
</dbReference>
<reference evidence="2" key="1">
    <citation type="submission" date="2020-09" db="EMBL/GenBank/DDBJ databases">
        <title>Genome-Enabled Discovery of Anthraquinone Biosynthesis in Senna tora.</title>
        <authorList>
            <person name="Kang S.-H."/>
            <person name="Pandey R.P."/>
            <person name="Lee C.-M."/>
            <person name="Sim J.-S."/>
            <person name="Jeong J.-T."/>
            <person name="Choi B.-S."/>
            <person name="Jung M."/>
            <person name="Ginzburg D."/>
            <person name="Zhao K."/>
            <person name="Won S.Y."/>
            <person name="Oh T.-J."/>
            <person name="Yu Y."/>
            <person name="Kim N.-H."/>
            <person name="Lee O.R."/>
            <person name="Lee T.-H."/>
            <person name="Bashyal P."/>
            <person name="Kim T.-S."/>
            <person name="Lee W.-H."/>
            <person name="Kawkins C."/>
            <person name="Kim C.-K."/>
            <person name="Kim J.S."/>
            <person name="Ahn B.O."/>
            <person name="Rhee S.Y."/>
            <person name="Sohng J.K."/>
        </authorList>
    </citation>
    <scope>NUCLEOTIDE SEQUENCE</scope>
    <source>
        <tissue evidence="2">Leaf</tissue>
    </source>
</reference>
<evidence type="ECO:0000313" key="2">
    <source>
        <dbReference type="EMBL" id="KAF7823905.1"/>
    </source>
</evidence>
<evidence type="ECO:0000313" key="3">
    <source>
        <dbReference type="Proteomes" id="UP000634136"/>
    </source>
</evidence>
<dbReference type="Proteomes" id="UP000634136">
    <property type="component" value="Unassembled WGS sequence"/>
</dbReference>
<dbReference type="PROSITE" id="PS50878">
    <property type="entry name" value="RT_POL"/>
    <property type="match status" value="1"/>
</dbReference>
<dbReference type="PANTHER" id="PTHR31635">
    <property type="entry name" value="REVERSE TRANSCRIPTASE DOMAIN-CONTAINING PROTEIN-RELATED"/>
    <property type="match status" value="1"/>
</dbReference>
<comment type="caution">
    <text evidence="2">The sequence shown here is derived from an EMBL/GenBank/DDBJ whole genome shotgun (WGS) entry which is preliminary data.</text>
</comment>
<gene>
    <name evidence="2" type="ORF">G2W53_022049</name>
</gene>